<name>A0A0A8XPW0_ARUDO</name>
<protein>
    <submittedName>
        <fullName evidence="1">Uncharacterized protein</fullName>
    </submittedName>
</protein>
<proteinExistence type="predicted"/>
<reference evidence="1" key="2">
    <citation type="journal article" date="2015" name="Data Brief">
        <title>Shoot transcriptome of the giant reed, Arundo donax.</title>
        <authorList>
            <person name="Barrero R.A."/>
            <person name="Guerrero F.D."/>
            <person name="Moolhuijzen P."/>
            <person name="Goolsby J.A."/>
            <person name="Tidwell J."/>
            <person name="Bellgard S.E."/>
            <person name="Bellgard M.I."/>
        </authorList>
    </citation>
    <scope>NUCLEOTIDE SEQUENCE</scope>
    <source>
        <tissue evidence="1">Shoot tissue taken approximately 20 cm above the soil surface</tissue>
    </source>
</reference>
<dbReference type="AlphaFoldDB" id="A0A0A8XPW0"/>
<sequence>MLQMTQVILQEIPVIYITKHQNTVNCFFFLLNCPECNLCLSLYRKILLPAKCFRCRDLRCHQDRTDRLEEFMILEHRHPFGVPSDKSGEPSFIRAVICATVFRFRVTWVHFGSCDQFWCRLCHETKI</sequence>
<evidence type="ECO:0000313" key="1">
    <source>
        <dbReference type="EMBL" id="JAD14653.1"/>
    </source>
</evidence>
<accession>A0A0A8XPW0</accession>
<dbReference type="EMBL" id="GBRH01283242">
    <property type="protein sequence ID" value="JAD14653.1"/>
    <property type="molecule type" value="Transcribed_RNA"/>
</dbReference>
<reference evidence="1" key="1">
    <citation type="submission" date="2014-09" db="EMBL/GenBank/DDBJ databases">
        <authorList>
            <person name="Magalhaes I.L.F."/>
            <person name="Oliveira U."/>
            <person name="Santos F.R."/>
            <person name="Vidigal T.H.D.A."/>
            <person name="Brescovit A.D."/>
            <person name="Santos A.J."/>
        </authorList>
    </citation>
    <scope>NUCLEOTIDE SEQUENCE</scope>
    <source>
        <tissue evidence="1">Shoot tissue taken approximately 20 cm above the soil surface</tissue>
    </source>
</reference>
<organism evidence="1">
    <name type="scientific">Arundo donax</name>
    <name type="common">Giant reed</name>
    <name type="synonym">Donax arundinaceus</name>
    <dbReference type="NCBI Taxonomy" id="35708"/>
    <lineage>
        <taxon>Eukaryota</taxon>
        <taxon>Viridiplantae</taxon>
        <taxon>Streptophyta</taxon>
        <taxon>Embryophyta</taxon>
        <taxon>Tracheophyta</taxon>
        <taxon>Spermatophyta</taxon>
        <taxon>Magnoliopsida</taxon>
        <taxon>Liliopsida</taxon>
        <taxon>Poales</taxon>
        <taxon>Poaceae</taxon>
        <taxon>PACMAD clade</taxon>
        <taxon>Arundinoideae</taxon>
        <taxon>Arundineae</taxon>
        <taxon>Arundo</taxon>
    </lineage>
</organism>